<keyword evidence="4" id="KW-0411">Iron-sulfur</keyword>
<sequence>MDGPAAHGVTDLAGDITLLNLEFNSTCNLRCRHCALDHRRKRKIMAPATLTRVMELLGHSQLPNLRRLDLHNGGETLLHPGLPDMLAIIATHRQRIGAGVVVGLLTNAMLLSPEVSLDIIRSRAVDQLRVSLDGGSPEAFEAMRRGAKWAVVAENVAAFGRMNARHGHPVHTEAICVMPPQLLPDGPFAPEFAALAGIFDKVSLRPPHNWDGSRELGIDDASYRAIAAARPGEACFLLSRNLVLLPDGAVTVCCNDLNARGVFGSILESDFAALAGHPARQQMLELFREGRKAEISLCRDCSGFYAPPGRGAGG</sequence>
<evidence type="ECO:0000256" key="1">
    <source>
        <dbReference type="ARBA" id="ARBA00022691"/>
    </source>
</evidence>
<evidence type="ECO:0000259" key="6">
    <source>
        <dbReference type="Pfam" id="PF13186"/>
    </source>
</evidence>
<feature type="domain" description="Radical SAM core" evidence="5">
    <location>
        <begin position="23"/>
        <end position="163"/>
    </location>
</feature>
<dbReference type="AlphaFoldDB" id="A0A0W8G6J1"/>
<name>A0A0W8G6J1_9ZZZZ</name>
<dbReference type="EMBL" id="LNQE01000176">
    <property type="protein sequence ID" value="KUG28788.1"/>
    <property type="molecule type" value="Genomic_DNA"/>
</dbReference>
<evidence type="ECO:0008006" key="8">
    <source>
        <dbReference type="Google" id="ProtNLM"/>
    </source>
</evidence>
<organism evidence="7">
    <name type="scientific">hydrocarbon metagenome</name>
    <dbReference type="NCBI Taxonomy" id="938273"/>
    <lineage>
        <taxon>unclassified sequences</taxon>
        <taxon>metagenomes</taxon>
        <taxon>ecological metagenomes</taxon>
    </lineage>
</organism>
<dbReference type="PANTHER" id="PTHR11228">
    <property type="entry name" value="RADICAL SAM DOMAIN PROTEIN"/>
    <property type="match status" value="1"/>
</dbReference>
<dbReference type="InterPro" id="IPR023885">
    <property type="entry name" value="4Fe4S-binding_SPASM_dom"/>
</dbReference>
<protein>
    <recommendedName>
        <fullName evidence="8">Radical sam domain protein</fullName>
    </recommendedName>
</protein>
<feature type="domain" description="4Fe4S-binding SPASM" evidence="6">
    <location>
        <begin position="235"/>
        <end position="301"/>
    </location>
</feature>
<reference evidence="7" key="1">
    <citation type="journal article" date="2015" name="Proc. Natl. Acad. Sci. U.S.A.">
        <title>Networks of energetic and metabolic interactions define dynamics in microbial communities.</title>
        <authorList>
            <person name="Embree M."/>
            <person name="Liu J.K."/>
            <person name="Al-Bassam M.M."/>
            <person name="Zengler K."/>
        </authorList>
    </citation>
    <scope>NUCLEOTIDE SEQUENCE</scope>
</reference>
<dbReference type="Pfam" id="PF13186">
    <property type="entry name" value="SPASM"/>
    <property type="match status" value="1"/>
</dbReference>
<dbReference type="Gene3D" id="3.20.20.70">
    <property type="entry name" value="Aldolase class I"/>
    <property type="match status" value="1"/>
</dbReference>
<dbReference type="GO" id="GO:0003824">
    <property type="term" value="F:catalytic activity"/>
    <property type="evidence" value="ECO:0007669"/>
    <property type="project" value="InterPro"/>
</dbReference>
<dbReference type="InterPro" id="IPR058240">
    <property type="entry name" value="rSAM_sf"/>
</dbReference>
<dbReference type="Pfam" id="PF04055">
    <property type="entry name" value="Radical_SAM"/>
    <property type="match status" value="1"/>
</dbReference>
<keyword evidence="3" id="KW-0408">Iron</keyword>
<dbReference type="InterPro" id="IPR013785">
    <property type="entry name" value="Aldolase_TIM"/>
</dbReference>
<accession>A0A0W8G6J1</accession>
<dbReference type="InterPro" id="IPR007197">
    <property type="entry name" value="rSAM"/>
</dbReference>
<keyword evidence="2" id="KW-0479">Metal-binding</keyword>
<evidence type="ECO:0000256" key="4">
    <source>
        <dbReference type="ARBA" id="ARBA00023014"/>
    </source>
</evidence>
<evidence type="ECO:0000256" key="2">
    <source>
        <dbReference type="ARBA" id="ARBA00022723"/>
    </source>
</evidence>
<dbReference type="GO" id="GO:0046872">
    <property type="term" value="F:metal ion binding"/>
    <property type="evidence" value="ECO:0007669"/>
    <property type="project" value="UniProtKB-KW"/>
</dbReference>
<dbReference type="CDD" id="cd01335">
    <property type="entry name" value="Radical_SAM"/>
    <property type="match status" value="1"/>
</dbReference>
<dbReference type="SFLD" id="SFLDS00029">
    <property type="entry name" value="Radical_SAM"/>
    <property type="match status" value="1"/>
</dbReference>
<dbReference type="PANTHER" id="PTHR11228:SF7">
    <property type="entry name" value="PQQA PEPTIDE CYCLASE"/>
    <property type="match status" value="1"/>
</dbReference>
<dbReference type="SFLD" id="SFLDG01067">
    <property type="entry name" value="SPASM/twitch_domain_containing"/>
    <property type="match status" value="1"/>
</dbReference>
<dbReference type="InterPro" id="IPR050377">
    <property type="entry name" value="Radical_SAM_PqqE_MftC-like"/>
</dbReference>
<evidence type="ECO:0000259" key="5">
    <source>
        <dbReference type="Pfam" id="PF04055"/>
    </source>
</evidence>
<evidence type="ECO:0000313" key="7">
    <source>
        <dbReference type="EMBL" id="KUG28788.1"/>
    </source>
</evidence>
<dbReference type="SUPFAM" id="SSF102114">
    <property type="entry name" value="Radical SAM enzymes"/>
    <property type="match status" value="1"/>
</dbReference>
<evidence type="ECO:0000256" key="3">
    <source>
        <dbReference type="ARBA" id="ARBA00023004"/>
    </source>
</evidence>
<gene>
    <name evidence="7" type="ORF">ASZ90_001340</name>
</gene>
<keyword evidence="1" id="KW-0949">S-adenosyl-L-methionine</keyword>
<proteinExistence type="predicted"/>
<comment type="caution">
    <text evidence="7">The sequence shown here is derived from an EMBL/GenBank/DDBJ whole genome shotgun (WGS) entry which is preliminary data.</text>
</comment>
<dbReference type="GO" id="GO:0051536">
    <property type="term" value="F:iron-sulfur cluster binding"/>
    <property type="evidence" value="ECO:0007669"/>
    <property type="project" value="UniProtKB-KW"/>
</dbReference>